<evidence type="ECO:0000313" key="1">
    <source>
        <dbReference type="EMBL" id="ETW77486.1"/>
    </source>
</evidence>
<dbReference type="InParanoid" id="W4JX77"/>
<dbReference type="HOGENOM" id="CLU_1454600_0_0_1"/>
<keyword evidence="2" id="KW-1185">Reference proteome</keyword>
<proteinExistence type="predicted"/>
<dbReference type="Proteomes" id="UP000030671">
    <property type="component" value="Unassembled WGS sequence"/>
</dbReference>
<dbReference type="GeneID" id="20674373"/>
<dbReference type="KEGG" id="hir:HETIRDRAFT_429694"/>
<dbReference type="RefSeq" id="XP_009550987.1">
    <property type="nucleotide sequence ID" value="XM_009552692.1"/>
</dbReference>
<protein>
    <submittedName>
        <fullName evidence="1">Uncharacterized protein</fullName>
    </submittedName>
</protein>
<dbReference type="AlphaFoldDB" id="W4JX77"/>
<dbReference type="EMBL" id="KI925463">
    <property type="protein sequence ID" value="ETW77486.1"/>
    <property type="molecule type" value="Genomic_DNA"/>
</dbReference>
<evidence type="ECO:0000313" key="2">
    <source>
        <dbReference type="Proteomes" id="UP000030671"/>
    </source>
</evidence>
<gene>
    <name evidence="1" type="ORF">HETIRDRAFT_429694</name>
</gene>
<name>W4JX77_HETIT</name>
<organism evidence="1 2">
    <name type="scientific">Heterobasidion irregulare (strain TC 32-1)</name>
    <dbReference type="NCBI Taxonomy" id="747525"/>
    <lineage>
        <taxon>Eukaryota</taxon>
        <taxon>Fungi</taxon>
        <taxon>Dikarya</taxon>
        <taxon>Basidiomycota</taxon>
        <taxon>Agaricomycotina</taxon>
        <taxon>Agaricomycetes</taxon>
        <taxon>Russulales</taxon>
        <taxon>Bondarzewiaceae</taxon>
        <taxon>Heterobasidion</taxon>
        <taxon>Heterobasidion annosum species complex</taxon>
    </lineage>
</organism>
<sequence length="186" mass="21392">MHKKDSQPHENIILLGMGLYDDAIMAIIKFIGNQTIAISTWEAALVRLPQLTNDKPKGITSKHKELMDLITIAMNKIKEVNWLYTKVTKYFTMTASYVIGFVLYCTKVKMDKDKIEWKEFKGNKLFIVMAKNDKFSDGGDSGLFVVDYGRWGPTNKMDKMYTTPFYMLQKAIKKKYLNCHLVLTAA</sequence>
<reference evidence="1 2" key="1">
    <citation type="journal article" date="2012" name="New Phytol.">
        <title>Insight into trade-off between wood decay and parasitism from the genome of a fungal forest pathogen.</title>
        <authorList>
            <person name="Olson A."/>
            <person name="Aerts A."/>
            <person name="Asiegbu F."/>
            <person name="Belbahri L."/>
            <person name="Bouzid O."/>
            <person name="Broberg A."/>
            <person name="Canback B."/>
            <person name="Coutinho P.M."/>
            <person name="Cullen D."/>
            <person name="Dalman K."/>
            <person name="Deflorio G."/>
            <person name="van Diepen L.T."/>
            <person name="Dunand C."/>
            <person name="Duplessis S."/>
            <person name="Durling M."/>
            <person name="Gonthier P."/>
            <person name="Grimwood J."/>
            <person name="Fossdal C.G."/>
            <person name="Hansson D."/>
            <person name="Henrissat B."/>
            <person name="Hietala A."/>
            <person name="Himmelstrand K."/>
            <person name="Hoffmeister D."/>
            <person name="Hogberg N."/>
            <person name="James T.Y."/>
            <person name="Karlsson M."/>
            <person name="Kohler A."/>
            <person name="Kues U."/>
            <person name="Lee Y.H."/>
            <person name="Lin Y.C."/>
            <person name="Lind M."/>
            <person name="Lindquist E."/>
            <person name="Lombard V."/>
            <person name="Lucas S."/>
            <person name="Lunden K."/>
            <person name="Morin E."/>
            <person name="Murat C."/>
            <person name="Park J."/>
            <person name="Raffaello T."/>
            <person name="Rouze P."/>
            <person name="Salamov A."/>
            <person name="Schmutz J."/>
            <person name="Solheim H."/>
            <person name="Stahlberg J."/>
            <person name="Velez H."/>
            <person name="de Vries R.P."/>
            <person name="Wiebenga A."/>
            <person name="Woodward S."/>
            <person name="Yakovlev I."/>
            <person name="Garbelotto M."/>
            <person name="Martin F."/>
            <person name="Grigoriev I.V."/>
            <person name="Stenlid J."/>
        </authorList>
    </citation>
    <scope>NUCLEOTIDE SEQUENCE [LARGE SCALE GENOMIC DNA]</scope>
    <source>
        <strain evidence="1 2">TC 32-1</strain>
    </source>
</reference>
<accession>W4JX77</accession>